<gene>
    <name evidence="2" type="ORF">GCM10022244_48060</name>
</gene>
<feature type="compositionally biased region" description="Basic and acidic residues" evidence="1">
    <location>
        <begin position="142"/>
        <end position="159"/>
    </location>
</feature>
<dbReference type="EMBL" id="BAABAJ010000019">
    <property type="protein sequence ID" value="GAA3933984.1"/>
    <property type="molecule type" value="Genomic_DNA"/>
</dbReference>
<protein>
    <submittedName>
        <fullName evidence="2">Uncharacterized protein</fullName>
    </submittedName>
</protein>
<comment type="caution">
    <text evidence="2">The sequence shown here is derived from an EMBL/GenBank/DDBJ whole genome shotgun (WGS) entry which is preliminary data.</text>
</comment>
<accession>A0ABP7N0S3</accession>
<feature type="compositionally biased region" description="Low complexity" evidence="1">
    <location>
        <begin position="113"/>
        <end position="132"/>
    </location>
</feature>
<proteinExistence type="predicted"/>
<evidence type="ECO:0000313" key="2">
    <source>
        <dbReference type="EMBL" id="GAA3933984.1"/>
    </source>
</evidence>
<dbReference type="Proteomes" id="UP001501000">
    <property type="component" value="Unassembled WGS sequence"/>
</dbReference>
<feature type="compositionally biased region" description="Low complexity" evidence="1">
    <location>
        <begin position="165"/>
        <end position="178"/>
    </location>
</feature>
<reference evidence="3" key="1">
    <citation type="journal article" date="2019" name="Int. J. Syst. Evol. Microbiol.">
        <title>The Global Catalogue of Microorganisms (GCM) 10K type strain sequencing project: providing services to taxonomists for standard genome sequencing and annotation.</title>
        <authorList>
            <consortium name="The Broad Institute Genomics Platform"/>
            <consortium name="The Broad Institute Genome Sequencing Center for Infectious Disease"/>
            <person name="Wu L."/>
            <person name="Ma J."/>
        </authorList>
    </citation>
    <scope>NUCLEOTIDE SEQUENCE [LARGE SCALE GENOMIC DNA]</scope>
    <source>
        <strain evidence="3">JCM 16956</strain>
    </source>
</reference>
<sequence>MSLEWSGFRLSLGRDGLLEFTWIGEGVFEARVTRCVSAALHPPRDAREDHRLVFRFRFPDAGALAPPVAGVGAEGAESLVVRVDVPRGAVERTRSFLRLLWEEFSVPYGEGTGPAAAGPAPRAAEEAPVPGGAPAGGAAGVVREEVRARAAEEADKERLTAPVLPSGAPAEEAGTPAEPELERVPEDPAWIVSPAGAGSEELFRVVMARPAPGEW</sequence>
<organism evidence="2 3">
    <name type="scientific">Streptomyces gulbargensis</name>
    <dbReference type="NCBI Taxonomy" id="364901"/>
    <lineage>
        <taxon>Bacteria</taxon>
        <taxon>Bacillati</taxon>
        <taxon>Actinomycetota</taxon>
        <taxon>Actinomycetes</taxon>
        <taxon>Kitasatosporales</taxon>
        <taxon>Streptomycetaceae</taxon>
        <taxon>Streptomyces</taxon>
    </lineage>
</organism>
<feature type="region of interest" description="Disordered" evidence="1">
    <location>
        <begin position="112"/>
        <end position="186"/>
    </location>
</feature>
<evidence type="ECO:0000256" key="1">
    <source>
        <dbReference type="SAM" id="MobiDB-lite"/>
    </source>
</evidence>
<evidence type="ECO:0000313" key="3">
    <source>
        <dbReference type="Proteomes" id="UP001501000"/>
    </source>
</evidence>
<dbReference type="RefSeq" id="WP_345286237.1">
    <property type="nucleotide sequence ID" value="NZ_BAABAJ010000019.1"/>
</dbReference>
<name>A0ABP7N0S3_9ACTN</name>
<keyword evidence="3" id="KW-1185">Reference proteome</keyword>